<dbReference type="PANTHER" id="PTHR32432:SF3">
    <property type="entry name" value="ETHANOLAMINE UTILIZATION PROTEIN EUTJ"/>
    <property type="match status" value="1"/>
</dbReference>
<name>A0A2Z4FI49_9DELT</name>
<dbReference type="NCBIfam" id="TIGR01175">
    <property type="entry name" value="pilM"/>
    <property type="match status" value="1"/>
</dbReference>
<dbReference type="InterPro" id="IPR043129">
    <property type="entry name" value="ATPase_NBD"/>
</dbReference>
<dbReference type="InterPro" id="IPR050696">
    <property type="entry name" value="FtsA/MreB"/>
</dbReference>
<dbReference type="KEGG" id="bsed:DN745_03010"/>
<dbReference type="AlphaFoldDB" id="A0A2Z4FI49"/>
<evidence type="ECO:0000313" key="1">
    <source>
        <dbReference type="EMBL" id="AWV88366.1"/>
    </source>
</evidence>
<dbReference type="RefSeq" id="WP_111332041.1">
    <property type="nucleotide sequence ID" value="NZ_CP030032.1"/>
</dbReference>
<proteinExistence type="predicted"/>
<dbReference type="OrthoDB" id="9773403at2"/>
<dbReference type="InterPro" id="IPR005883">
    <property type="entry name" value="PilM"/>
</dbReference>
<sequence>MAKGRNCIGLDIGSSAVKLCVLKEAKKGLQLQAFDHITLPPETIVDGALMNSTVVTDAIVQLLGRNKVRQKEVALSVSGNTVIIKKITLPLMTQEELEESIQWEAEQYIPFDIQDVYIGFEVLTPRTDQGQMDVVLVAAKKEMINDYTSACHEAGLKPVVVDVDVFCMQNMYEVNYGYHEGETVVLLDIGNSVVSMNVVSDAMSVFTRDLSIGGSDITEEIQKQLNITYQEAEMYKRGGAPGGGADQVLPHEVESIIQDKAEDMAHEIQRSLDFYTATAANNRIDRIVASGGTAAIPSLIRTISRISGIPAEVANPFRNISYDERQFSPDKIQEWAPIAAVSVGLALRRSNER</sequence>
<evidence type="ECO:0000313" key="2">
    <source>
        <dbReference type="Proteomes" id="UP000249799"/>
    </source>
</evidence>
<dbReference type="Gene3D" id="3.30.1490.300">
    <property type="match status" value="1"/>
</dbReference>
<protein>
    <submittedName>
        <fullName evidence="1">Pilus assembly protein PilM</fullName>
    </submittedName>
</protein>
<dbReference type="PANTHER" id="PTHR32432">
    <property type="entry name" value="CELL DIVISION PROTEIN FTSA-RELATED"/>
    <property type="match status" value="1"/>
</dbReference>
<dbReference type="Pfam" id="PF11104">
    <property type="entry name" value="PilM_2"/>
    <property type="match status" value="1"/>
</dbReference>
<dbReference type="CDD" id="cd24049">
    <property type="entry name" value="ASKHA_NBD_PilM"/>
    <property type="match status" value="1"/>
</dbReference>
<organism evidence="1 2">
    <name type="scientific">Bradymonas sediminis</name>
    <dbReference type="NCBI Taxonomy" id="1548548"/>
    <lineage>
        <taxon>Bacteria</taxon>
        <taxon>Deltaproteobacteria</taxon>
        <taxon>Bradymonadales</taxon>
        <taxon>Bradymonadaceae</taxon>
        <taxon>Bradymonas</taxon>
    </lineage>
</organism>
<accession>A0A2Z4FI49</accession>
<reference evidence="1 2" key="1">
    <citation type="submission" date="2018-06" db="EMBL/GenBank/DDBJ databases">
        <title>Lujinxingia sediminis gen. nov. sp. nov., a new facultative anaerobic member of the class Deltaproteobacteria, and proposal of Lujinxingaceae fam. nov.</title>
        <authorList>
            <person name="Guo L.-Y."/>
            <person name="Li C.-M."/>
            <person name="Wang S."/>
            <person name="Du Z.-J."/>
        </authorList>
    </citation>
    <scope>NUCLEOTIDE SEQUENCE [LARGE SCALE GENOMIC DNA]</scope>
    <source>
        <strain evidence="1 2">FA350</strain>
    </source>
</reference>
<dbReference type="Proteomes" id="UP000249799">
    <property type="component" value="Chromosome"/>
</dbReference>
<dbReference type="Gene3D" id="3.30.420.40">
    <property type="match status" value="2"/>
</dbReference>
<keyword evidence="2" id="KW-1185">Reference proteome</keyword>
<dbReference type="PIRSF" id="PIRSF019169">
    <property type="entry name" value="PilM"/>
    <property type="match status" value="1"/>
</dbReference>
<dbReference type="EMBL" id="CP030032">
    <property type="protein sequence ID" value="AWV88366.1"/>
    <property type="molecule type" value="Genomic_DNA"/>
</dbReference>
<dbReference type="SUPFAM" id="SSF53067">
    <property type="entry name" value="Actin-like ATPase domain"/>
    <property type="match status" value="2"/>
</dbReference>
<gene>
    <name evidence="1" type="ORF">DN745_03010</name>
</gene>